<sequence>MNKEISKEKLKEIVKSLMLEPSEEVLNGILSDWKDLLVNIEILNKINTDNVEPMTHINQTPKIDFLREDQVDNSYAITKQDMLNNAVNKDADFVLTSKVVK</sequence>
<keyword evidence="1" id="KW-0808">Transferase</keyword>
<dbReference type="InterPro" id="IPR036113">
    <property type="entry name" value="Asp/Glu-ADT_sf_sub_c"/>
</dbReference>
<dbReference type="GO" id="GO:0006450">
    <property type="term" value="P:regulation of translational fidelity"/>
    <property type="evidence" value="ECO:0007669"/>
    <property type="project" value="InterPro"/>
</dbReference>
<dbReference type="STRING" id="747682.MALL_0779"/>
<dbReference type="Pfam" id="PF02686">
    <property type="entry name" value="GatC"/>
    <property type="match status" value="1"/>
</dbReference>
<keyword evidence="1" id="KW-0436">Ligase</keyword>
<dbReference type="OrthoDB" id="401051at2"/>
<organism evidence="1 2">
    <name type="scientific">Mycoplasmopsis alligatoris A21JP2</name>
    <dbReference type="NCBI Taxonomy" id="747682"/>
    <lineage>
        <taxon>Bacteria</taxon>
        <taxon>Bacillati</taxon>
        <taxon>Mycoplasmatota</taxon>
        <taxon>Mycoplasmoidales</taxon>
        <taxon>Metamycoplasmataceae</taxon>
        <taxon>Mycoplasmopsis</taxon>
    </lineage>
</organism>
<dbReference type="EMBL" id="ADNC01000004">
    <property type="protein sequence ID" value="EFF41777.1"/>
    <property type="molecule type" value="Genomic_DNA"/>
</dbReference>
<dbReference type="EC" id="6.3.5.-" evidence="1"/>
<comment type="caution">
    <text evidence="1">The sequence shown here is derived from an EMBL/GenBank/DDBJ whole genome shotgun (WGS) entry which is preliminary data.</text>
</comment>
<dbReference type="RefSeq" id="WP_005683203.1">
    <property type="nucleotide sequence ID" value="NZ_ADNC01000004.1"/>
</dbReference>
<protein>
    <submittedName>
        <fullName evidence="1">Glutamyl-tRNA(Gln) and/or aspartyl-tRNA(Asn) amidotransferase, C subunit</fullName>
        <ecNumber evidence="1">6.3.5.-</ecNumber>
    </submittedName>
</protein>
<dbReference type="AlphaFoldDB" id="D4XV61"/>
<dbReference type="GO" id="GO:0016740">
    <property type="term" value="F:transferase activity"/>
    <property type="evidence" value="ECO:0007669"/>
    <property type="project" value="UniProtKB-KW"/>
</dbReference>
<dbReference type="SUPFAM" id="SSF141000">
    <property type="entry name" value="Glu-tRNAGln amidotransferase C subunit"/>
    <property type="match status" value="1"/>
</dbReference>
<evidence type="ECO:0000313" key="1">
    <source>
        <dbReference type="EMBL" id="EFF41777.1"/>
    </source>
</evidence>
<reference evidence="1 2" key="1">
    <citation type="submission" date="2010-03" db="EMBL/GenBank/DDBJ databases">
        <authorList>
            <person name="Glass J.I."/>
            <person name="Benders G.A."/>
            <person name="Durkin A.S."/>
            <person name="Farmerie W.G."/>
            <person name="Hlavinka K."/>
            <person name="Hostetler J."/>
            <person name="Jackson J."/>
            <person name="May M.A."/>
            <person name="Miller R.H."/>
            <person name="Paralanov V."/>
            <person name="Radune D."/>
            <person name="Szczypinski B."/>
            <person name="Brown D.R."/>
        </authorList>
    </citation>
    <scope>NUCLEOTIDE SEQUENCE [LARGE SCALE GENOMIC DNA]</scope>
    <source>
        <strain evidence="1 2">A21JP2</strain>
    </source>
</reference>
<proteinExistence type="predicted"/>
<dbReference type="GO" id="GO:0016874">
    <property type="term" value="F:ligase activity"/>
    <property type="evidence" value="ECO:0007669"/>
    <property type="project" value="UniProtKB-KW"/>
</dbReference>
<keyword evidence="2" id="KW-1185">Reference proteome</keyword>
<gene>
    <name evidence="1" type="primary">gatC</name>
    <name evidence="1" type="ORF">MALL_0779</name>
</gene>
<name>D4XV61_9BACT</name>
<dbReference type="InterPro" id="IPR003837">
    <property type="entry name" value="GatC"/>
</dbReference>
<evidence type="ECO:0000313" key="2">
    <source>
        <dbReference type="Proteomes" id="UP000004757"/>
    </source>
</evidence>
<dbReference type="eggNOG" id="ENOG5030MW0">
    <property type="taxonomic scope" value="Bacteria"/>
</dbReference>
<accession>D4XV61</accession>
<dbReference type="Proteomes" id="UP000004757">
    <property type="component" value="Unassembled WGS sequence"/>
</dbReference>